<evidence type="ECO:0000313" key="3">
    <source>
        <dbReference type="EMBL" id="RJF72156.1"/>
    </source>
</evidence>
<evidence type="ECO:0000259" key="2">
    <source>
        <dbReference type="PROSITE" id="PS50106"/>
    </source>
</evidence>
<dbReference type="OrthoDB" id="9758793at2"/>
<dbReference type="PROSITE" id="PS50106">
    <property type="entry name" value="PDZ"/>
    <property type="match status" value="1"/>
</dbReference>
<feature type="domain" description="PDZ" evidence="2">
    <location>
        <begin position="211"/>
        <end position="304"/>
    </location>
</feature>
<dbReference type="EMBL" id="QYUJ01000014">
    <property type="protein sequence ID" value="RJF72156.1"/>
    <property type="molecule type" value="Genomic_DNA"/>
</dbReference>
<evidence type="ECO:0000256" key="1">
    <source>
        <dbReference type="SAM" id="SignalP"/>
    </source>
</evidence>
<dbReference type="PANTHER" id="PTHR32060">
    <property type="entry name" value="TAIL-SPECIFIC PROTEASE"/>
    <property type="match status" value="1"/>
</dbReference>
<comment type="caution">
    <text evidence="3">The sequence shown here is derived from an EMBL/GenBank/DDBJ whole genome shotgun (WGS) entry which is preliminary data.</text>
</comment>
<feature type="chain" id="PRO_5019570902" evidence="1">
    <location>
        <begin position="19"/>
        <end position="309"/>
    </location>
</feature>
<dbReference type="InterPro" id="IPR041489">
    <property type="entry name" value="PDZ_6"/>
</dbReference>
<dbReference type="Gene3D" id="2.30.42.10">
    <property type="match status" value="1"/>
</dbReference>
<dbReference type="GO" id="GO:0004175">
    <property type="term" value="F:endopeptidase activity"/>
    <property type="evidence" value="ECO:0007669"/>
    <property type="project" value="TreeGrafter"/>
</dbReference>
<dbReference type="Pfam" id="PF17820">
    <property type="entry name" value="PDZ_6"/>
    <property type="match status" value="1"/>
</dbReference>
<keyword evidence="4" id="KW-1185">Reference proteome</keyword>
<dbReference type="SUPFAM" id="SSF50156">
    <property type="entry name" value="PDZ domain-like"/>
    <property type="match status" value="1"/>
</dbReference>
<proteinExistence type="predicted"/>
<evidence type="ECO:0000313" key="4">
    <source>
        <dbReference type="Proteomes" id="UP000286287"/>
    </source>
</evidence>
<dbReference type="RefSeq" id="WP_119764008.1">
    <property type="nucleotide sequence ID" value="NZ_QYUJ01000014.1"/>
</dbReference>
<keyword evidence="1" id="KW-0732">Signal</keyword>
<dbReference type="Proteomes" id="UP000286287">
    <property type="component" value="Unassembled WGS sequence"/>
</dbReference>
<organism evidence="3 4">
    <name type="scientific">Deinococcus cavernae</name>
    <dbReference type="NCBI Taxonomy" id="2320857"/>
    <lineage>
        <taxon>Bacteria</taxon>
        <taxon>Thermotogati</taxon>
        <taxon>Deinococcota</taxon>
        <taxon>Deinococci</taxon>
        <taxon>Deinococcales</taxon>
        <taxon>Deinococcaceae</taxon>
        <taxon>Deinococcus</taxon>
    </lineage>
</organism>
<dbReference type="AlphaFoldDB" id="A0A418V7V0"/>
<feature type="signal peptide" evidence="1">
    <location>
        <begin position="1"/>
        <end position="18"/>
    </location>
</feature>
<sequence>MKKLLTLCLLCAASASLAVPVTSPLKGQIKDWPVGKTGELRLTVRPGQFGWDNAPVVGKATVDEKGQFTLNLPDAAALAKALPEASETVSLREPCTDSHLGCARALVAAPATRWNVFELMAFEGETALGKVFYRNTVQRFFARDWTEGTLVYTSADSKITGEYFTGGDSGGQFTWQAPLSAGWNWVSARSDVLNKDTGLWPVTVTADKLPEAAFMYLTEGYGGVGMSTEDGAQGITVRLVMAGGAAEQAGVQVGDTIVAIDGRNVQNIVAQATGTMVRGEPGTTVTLTIKRAGKTLEIKVVRRFIPVRQ</sequence>
<dbReference type="InterPro" id="IPR036034">
    <property type="entry name" value="PDZ_sf"/>
</dbReference>
<dbReference type="CDD" id="cd06782">
    <property type="entry name" value="cpPDZ_CPP-like"/>
    <property type="match status" value="1"/>
</dbReference>
<dbReference type="InterPro" id="IPR001478">
    <property type="entry name" value="PDZ"/>
</dbReference>
<accession>A0A418V7V0</accession>
<reference evidence="3 4" key="1">
    <citation type="submission" date="2018-09" db="EMBL/GenBank/DDBJ databases">
        <authorList>
            <person name="Zhu H."/>
        </authorList>
    </citation>
    <scope>NUCLEOTIDE SEQUENCE [LARGE SCALE GENOMIC DNA]</scope>
    <source>
        <strain evidence="3 4">K2S05-167</strain>
    </source>
</reference>
<gene>
    <name evidence="3" type="ORF">D3875_11940</name>
</gene>
<name>A0A418V7V0_9DEIO</name>
<dbReference type="PANTHER" id="PTHR32060:SF22">
    <property type="entry name" value="CARBOXYL-TERMINAL-PROCESSING PEPTIDASE 3, CHLOROPLASTIC"/>
    <property type="match status" value="1"/>
</dbReference>
<dbReference type="SMART" id="SM00228">
    <property type="entry name" value="PDZ"/>
    <property type="match status" value="1"/>
</dbReference>
<protein>
    <submittedName>
        <fullName evidence="3">PDZ domain-containing protein</fullName>
    </submittedName>
</protein>